<comment type="similarity">
    <text evidence="3">Belongs to the PIH1 family. Kintoun subfamily.</text>
</comment>
<evidence type="ECO:0000256" key="3">
    <source>
        <dbReference type="HAMAP-Rule" id="MF_03069"/>
    </source>
</evidence>
<comment type="subcellular location">
    <subcellularLocation>
        <location evidence="3">Cytoplasm</location>
    </subcellularLocation>
    <subcellularLocation>
        <location evidence="2">Dynein axonemal particle</location>
    </subcellularLocation>
</comment>
<name>A0ABM1BN63_LIMPO</name>
<evidence type="ECO:0000256" key="2">
    <source>
        <dbReference type="ARBA" id="ARBA00024190"/>
    </source>
</evidence>
<protein>
    <recommendedName>
        <fullName evidence="3">Protein kintoun</fullName>
    </recommendedName>
    <alternativeName>
        <fullName evidence="3">Dynein assembly factor 2, axonemal homolog</fullName>
    </alternativeName>
</protein>
<feature type="compositionally biased region" description="Basic and acidic residues" evidence="4">
    <location>
        <begin position="853"/>
        <end position="872"/>
    </location>
</feature>
<keyword evidence="1 3" id="KW-0963">Cytoplasm</keyword>
<dbReference type="RefSeq" id="XP_013785376.2">
    <property type="nucleotide sequence ID" value="XM_013929922.2"/>
</dbReference>
<dbReference type="GeneID" id="106469428"/>
<keyword evidence="7" id="KW-1185">Reference proteome</keyword>
<feature type="compositionally biased region" description="Basic residues" evidence="4">
    <location>
        <begin position="822"/>
        <end position="838"/>
    </location>
</feature>
<evidence type="ECO:0000259" key="5">
    <source>
        <dbReference type="Pfam" id="PF08190"/>
    </source>
</evidence>
<dbReference type="Pfam" id="PF08190">
    <property type="entry name" value="PIH1"/>
    <property type="match status" value="1"/>
</dbReference>
<evidence type="ECO:0000313" key="7">
    <source>
        <dbReference type="Proteomes" id="UP000694941"/>
    </source>
</evidence>
<dbReference type="Gene3D" id="2.60.40.790">
    <property type="match status" value="1"/>
</dbReference>
<gene>
    <name evidence="8" type="primary">LOC106469428</name>
</gene>
<dbReference type="InterPro" id="IPR041442">
    <property type="entry name" value="PIH1D1/2/3_CS-like"/>
</dbReference>
<proteinExistence type="inferred from homology"/>
<evidence type="ECO:0000313" key="8">
    <source>
        <dbReference type="RefSeq" id="XP_013785376.2"/>
    </source>
</evidence>
<comment type="function">
    <text evidence="3">Required for cytoplasmic pre-assembly of axonemal dyneins, thereby playing a central role in motility in cilia and flagella. Involved in pre-assembly of dynein arm complexes in the cytoplasm before intraflagellar transport loads them for the ciliary compartment.</text>
</comment>
<accession>A0ABM1BN63</accession>
<dbReference type="Proteomes" id="UP000694941">
    <property type="component" value="Unplaced"/>
</dbReference>
<dbReference type="PANTHER" id="PTHR22997:SF3">
    <property type="entry name" value="PROTEIN KINTOUN"/>
    <property type="match status" value="1"/>
</dbReference>
<evidence type="ECO:0000256" key="4">
    <source>
        <dbReference type="SAM" id="MobiDB-lite"/>
    </source>
</evidence>
<dbReference type="InterPro" id="IPR034727">
    <property type="entry name" value="Kintoun"/>
</dbReference>
<dbReference type="InterPro" id="IPR012981">
    <property type="entry name" value="PIH1_N"/>
</dbReference>
<reference evidence="8" key="1">
    <citation type="submission" date="2025-08" db="UniProtKB">
        <authorList>
            <consortium name="RefSeq"/>
        </authorList>
    </citation>
    <scope>IDENTIFICATION</scope>
    <source>
        <tissue evidence="8">Muscle</tissue>
    </source>
</reference>
<sequence length="1229" mass="138872">MATEIFGKEDCEGMNLTPDELKRLGSALKDERFRELLFEYAEELNDPANRRQYEEDIIALEKERGINAVFIHPKAGYVLKTTSGSTKHGKVFLNMCENENVNKPNCYRSMRDSKTKGLHWNIPHLLAPPRKDVDKRGDSCMVYDVVFNPDTLYMAQKNKNFRAMIEEIAMKGVEDKFSVHLDQQTVHYPKMKYKGQPVPTIIRTKHEFVEAGGNNSQALCLKSIQSSASPGNENEAKDTSVTLNSYDLGTIDLDEKTVKNNKKLNMENLSSFSMPYSKMEDSLDNMHFAVVNEENDSLLVPKYSILHRNYCEFEDYSIIPGKLMSTRPKELIITVELPLLNSADNIELDVMKDSIILKSKKPGPQYNLQLQLPYSIDEDKGSAKFDRTKHNLIITLLVLQSDEYFSVTEDSNSNQVKDSTESWHSEGEFNSNLNGMNMSNFPSNINLDDSHQHQDKHSGKEEHCSLIPHQDERENSFEEYCVKDANQGHNCGLISKSSCTYIYSAPDFEYHQTSEMLILVIYIKNVDPKSIKTQCCQECCIWQMTYSTLGTGFVPFHYSLVLPFEDPCLALDVEDESSVVDVNDNTVLWKLKKSQMSNGMWTYFFAGVDQQNLKKYHMASEIGTLARLKSLKDMTEDILCTSEVLDGKKVSIIDVSEKVVTFDIQVGPEKDSNEHKVLLDSANTNSCDSCGYENGSVYNTEIVSTFSDEVEQISKDEIGDDPQDGVSTLKTIKPTQKIRTSSESSEDQSPIRRRRGILKYSDKFCRTVSESSDDFLWSSQDISSPDCDFSVDGSTDRIKKSVRFSDYVSKNVYRVNSSILGQRKKNQRKALNKQKARSRKDSVSSSDSECTDAGDKDNGKGTDLENTTKRSISDTNSYDEGTVCAKNEGKQKCKSQKVETYNLETSLSILDSSGFKDQVEDESTKILVDKKCVSVDGFFDQEVLDSTSFEVTNHEDWTVVKRKKRNGKRRNSNEAKDCDTDNVCDEEKFNLTLSQRNGTDVRSTTTVNGKNLQNFCVNNGREREENIPDETKNVVSHIDSAENTDHILNGSTDGQQSSCSIEHLEDKQLDSQLTGNQDHKHYKSTPTNGLVDNNYFIKYPEDVSTSSDLEFNQLKSCPGVEDKKKTVFTEETETTVSSEKVLTTDDNDTSDDHCINSVPSEPIVSDITKTSVFPTCENRTIIDKSIQEEEDVTVGSETVLKGNVNSPQVHSYPTHCIIQFSNNLMYQLD</sequence>
<dbReference type="InterPro" id="IPR050734">
    <property type="entry name" value="PIH1/Kintoun_subfamily"/>
</dbReference>
<evidence type="ECO:0000259" key="6">
    <source>
        <dbReference type="Pfam" id="PF18201"/>
    </source>
</evidence>
<feature type="region of interest" description="Disordered" evidence="4">
    <location>
        <begin position="819"/>
        <end position="881"/>
    </location>
</feature>
<dbReference type="CDD" id="cd00298">
    <property type="entry name" value="ACD_sHsps_p23-like"/>
    <property type="match status" value="1"/>
</dbReference>
<dbReference type="HAMAP" id="MF_03069">
    <property type="entry name" value="Kintoun"/>
    <property type="match status" value="1"/>
</dbReference>
<dbReference type="Pfam" id="PF18201">
    <property type="entry name" value="PIH1_CS"/>
    <property type="match status" value="1"/>
</dbReference>
<organism evidence="7 8">
    <name type="scientific">Limulus polyphemus</name>
    <name type="common">Atlantic horseshoe crab</name>
    <dbReference type="NCBI Taxonomy" id="6850"/>
    <lineage>
        <taxon>Eukaryota</taxon>
        <taxon>Metazoa</taxon>
        <taxon>Ecdysozoa</taxon>
        <taxon>Arthropoda</taxon>
        <taxon>Chelicerata</taxon>
        <taxon>Merostomata</taxon>
        <taxon>Xiphosura</taxon>
        <taxon>Limulidae</taxon>
        <taxon>Limulus</taxon>
    </lineage>
</organism>
<feature type="domain" description="PIH1 N-terminal" evidence="5">
    <location>
        <begin position="44"/>
        <end position="206"/>
    </location>
</feature>
<evidence type="ECO:0000256" key="1">
    <source>
        <dbReference type="ARBA" id="ARBA00022490"/>
    </source>
</evidence>
<dbReference type="InterPro" id="IPR008978">
    <property type="entry name" value="HSP20-like_chaperone"/>
</dbReference>
<feature type="domain" description="PIH1D1/2/3 CS-like" evidence="6">
    <location>
        <begin position="300"/>
        <end position="399"/>
    </location>
</feature>
<dbReference type="PANTHER" id="PTHR22997">
    <property type="entry name" value="PIH1 DOMAIN-CONTAINING PROTEIN 1"/>
    <property type="match status" value="1"/>
</dbReference>